<gene>
    <name evidence="4" type="ORF">NUH88_15820</name>
</gene>
<proteinExistence type="predicted"/>
<keyword evidence="1 2" id="KW-0597">Phosphoprotein</keyword>
<dbReference type="InterPro" id="IPR001789">
    <property type="entry name" value="Sig_transdc_resp-reg_receiver"/>
</dbReference>
<protein>
    <submittedName>
        <fullName evidence="4">Response regulator</fullName>
    </submittedName>
</protein>
<accession>A0A9J7ANT1</accession>
<dbReference type="SMART" id="SM00448">
    <property type="entry name" value="REC"/>
    <property type="match status" value="1"/>
</dbReference>
<organism evidence="4 5">
    <name type="scientific">Nisaea acidiphila</name>
    <dbReference type="NCBI Taxonomy" id="1862145"/>
    <lineage>
        <taxon>Bacteria</taxon>
        <taxon>Pseudomonadati</taxon>
        <taxon>Pseudomonadota</taxon>
        <taxon>Alphaproteobacteria</taxon>
        <taxon>Rhodospirillales</taxon>
        <taxon>Thalassobaculaceae</taxon>
        <taxon>Nisaea</taxon>
    </lineage>
</organism>
<dbReference type="PANTHER" id="PTHR44591">
    <property type="entry name" value="STRESS RESPONSE REGULATOR PROTEIN 1"/>
    <property type="match status" value="1"/>
</dbReference>
<dbReference type="Gene3D" id="3.40.50.2300">
    <property type="match status" value="1"/>
</dbReference>
<dbReference type="SUPFAM" id="SSF52172">
    <property type="entry name" value="CheY-like"/>
    <property type="match status" value="1"/>
</dbReference>
<evidence type="ECO:0000256" key="2">
    <source>
        <dbReference type="PROSITE-ProRule" id="PRU00169"/>
    </source>
</evidence>
<dbReference type="PANTHER" id="PTHR44591:SF3">
    <property type="entry name" value="RESPONSE REGULATORY DOMAIN-CONTAINING PROTEIN"/>
    <property type="match status" value="1"/>
</dbReference>
<dbReference type="Proteomes" id="UP001060336">
    <property type="component" value="Chromosome"/>
</dbReference>
<dbReference type="InterPro" id="IPR011006">
    <property type="entry name" value="CheY-like_superfamily"/>
</dbReference>
<evidence type="ECO:0000313" key="4">
    <source>
        <dbReference type="EMBL" id="UUX48863.1"/>
    </source>
</evidence>
<dbReference type="AlphaFoldDB" id="A0A9J7ANT1"/>
<dbReference type="Pfam" id="PF00072">
    <property type="entry name" value="Response_reg"/>
    <property type="match status" value="1"/>
</dbReference>
<name>A0A9J7ANT1_9PROT</name>
<dbReference type="EMBL" id="CP102480">
    <property type="protein sequence ID" value="UUX48863.1"/>
    <property type="molecule type" value="Genomic_DNA"/>
</dbReference>
<dbReference type="GO" id="GO:0000160">
    <property type="term" value="P:phosphorelay signal transduction system"/>
    <property type="evidence" value="ECO:0007669"/>
    <property type="project" value="InterPro"/>
</dbReference>
<dbReference type="PROSITE" id="PS50110">
    <property type="entry name" value="RESPONSE_REGULATORY"/>
    <property type="match status" value="1"/>
</dbReference>
<evidence type="ECO:0000313" key="5">
    <source>
        <dbReference type="Proteomes" id="UP001060336"/>
    </source>
</evidence>
<dbReference type="RefSeq" id="WP_257767365.1">
    <property type="nucleotide sequence ID" value="NZ_CP102480.1"/>
</dbReference>
<evidence type="ECO:0000259" key="3">
    <source>
        <dbReference type="PROSITE" id="PS50110"/>
    </source>
</evidence>
<dbReference type="KEGG" id="naci:NUH88_15820"/>
<dbReference type="InterPro" id="IPR050595">
    <property type="entry name" value="Bact_response_regulator"/>
</dbReference>
<evidence type="ECO:0000256" key="1">
    <source>
        <dbReference type="ARBA" id="ARBA00022553"/>
    </source>
</evidence>
<sequence>MTLKILVVDDEPDFAAFVADAVEELGHAPELATTPKEFASAYSNETDVIFLDLFMPDMDGIEVLRFLSENGSRSSVVLMSGGDEALLKAGREIAQERGISVLGVLHKPIQLDSISDVLANKAP</sequence>
<reference evidence="4" key="1">
    <citation type="submission" date="2022-08" db="EMBL/GenBank/DDBJ databases">
        <title>Nisaea acidiphila sp. nov., isolated from a marine algal debris and emended description of the genus Nisaea Urios et al. 2008.</title>
        <authorList>
            <person name="Kwon K."/>
        </authorList>
    </citation>
    <scope>NUCLEOTIDE SEQUENCE</scope>
    <source>
        <strain evidence="4">MEBiC11861</strain>
    </source>
</reference>
<feature type="modified residue" description="4-aspartylphosphate" evidence="2">
    <location>
        <position position="52"/>
    </location>
</feature>
<keyword evidence="5" id="KW-1185">Reference proteome</keyword>
<feature type="domain" description="Response regulatory" evidence="3">
    <location>
        <begin position="4"/>
        <end position="122"/>
    </location>
</feature>